<organism evidence="2 3">
    <name type="scientific">Solanum verrucosum</name>
    <dbReference type="NCBI Taxonomy" id="315347"/>
    <lineage>
        <taxon>Eukaryota</taxon>
        <taxon>Viridiplantae</taxon>
        <taxon>Streptophyta</taxon>
        <taxon>Embryophyta</taxon>
        <taxon>Tracheophyta</taxon>
        <taxon>Spermatophyta</taxon>
        <taxon>Magnoliopsida</taxon>
        <taxon>eudicotyledons</taxon>
        <taxon>Gunneridae</taxon>
        <taxon>Pentapetalae</taxon>
        <taxon>asterids</taxon>
        <taxon>lamiids</taxon>
        <taxon>Solanales</taxon>
        <taxon>Solanaceae</taxon>
        <taxon>Solanoideae</taxon>
        <taxon>Solaneae</taxon>
        <taxon>Solanum</taxon>
    </lineage>
</organism>
<reference evidence="2" key="1">
    <citation type="submission" date="2023-08" db="EMBL/GenBank/DDBJ databases">
        <title>A de novo genome assembly of Solanum verrucosum Schlechtendal, a Mexican diploid species geographically isolated from the other diploid A-genome species in potato relatives.</title>
        <authorList>
            <person name="Hosaka K."/>
        </authorList>
    </citation>
    <scope>NUCLEOTIDE SEQUENCE</scope>
    <source>
        <tissue evidence="2">Young leaves</tissue>
    </source>
</reference>
<sequence>MNPGNKKVMLTDLLSYINRKDMFHHLLVHLHQGTNVSTIVRILRTSELDLRFCKVVRHKAVLRLLHVLSVVGVTRGCVVMTPLVASSGARMVIFMRECPKNKQGSGNGGNRAQSSSVAPPDRAAPIRVTSGTGGGSNHLYAITSR</sequence>
<feature type="region of interest" description="Disordered" evidence="1">
    <location>
        <begin position="100"/>
        <end position="136"/>
    </location>
</feature>
<dbReference type="AlphaFoldDB" id="A0AAF0TY01"/>
<dbReference type="Proteomes" id="UP001234989">
    <property type="component" value="Chromosome 5"/>
</dbReference>
<protein>
    <submittedName>
        <fullName evidence="2">Uncharacterized protein</fullName>
    </submittedName>
</protein>
<keyword evidence="3" id="KW-1185">Reference proteome</keyword>
<gene>
    <name evidence="2" type="ORF">MTR67_022583</name>
</gene>
<name>A0AAF0TY01_SOLVR</name>
<proteinExistence type="predicted"/>
<dbReference type="EMBL" id="CP133616">
    <property type="protein sequence ID" value="WMV29198.1"/>
    <property type="molecule type" value="Genomic_DNA"/>
</dbReference>
<evidence type="ECO:0000256" key="1">
    <source>
        <dbReference type="SAM" id="MobiDB-lite"/>
    </source>
</evidence>
<accession>A0AAF0TY01</accession>
<evidence type="ECO:0000313" key="3">
    <source>
        <dbReference type="Proteomes" id="UP001234989"/>
    </source>
</evidence>
<evidence type="ECO:0000313" key="2">
    <source>
        <dbReference type="EMBL" id="WMV29198.1"/>
    </source>
</evidence>